<sequence length="143" mass="15593">MRAIVQVDLEERVASKEKLAKTTRAKADYGASTVRFADHSVEEMERMALEDQGEIFEVASKSLNLKGTFQKALKCQAASLLGIVKELSQRTSSNETQLLQAKVDRLQKEMSAQHARIAELMARSEGTSEGPAVAAAPPPPLQP</sequence>
<evidence type="ECO:0000256" key="1">
    <source>
        <dbReference type="SAM" id="MobiDB-lite"/>
    </source>
</evidence>
<dbReference type="Proteomes" id="UP000789524">
    <property type="component" value="Unassembled WGS sequence"/>
</dbReference>
<organism evidence="2 3">
    <name type="scientific">Danaus chrysippus</name>
    <name type="common">African queen</name>
    <dbReference type="NCBI Taxonomy" id="151541"/>
    <lineage>
        <taxon>Eukaryota</taxon>
        <taxon>Metazoa</taxon>
        <taxon>Ecdysozoa</taxon>
        <taxon>Arthropoda</taxon>
        <taxon>Hexapoda</taxon>
        <taxon>Insecta</taxon>
        <taxon>Pterygota</taxon>
        <taxon>Neoptera</taxon>
        <taxon>Endopterygota</taxon>
        <taxon>Lepidoptera</taxon>
        <taxon>Glossata</taxon>
        <taxon>Ditrysia</taxon>
        <taxon>Papilionoidea</taxon>
        <taxon>Nymphalidae</taxon>
        <taxon>Danainae</taxon>
        <taxon>Danaini</taxon>
        <taxon>Danaina</taxon>
        <taxon>Danaus</taxon>
        <taxon>Anosia</taxon>
    </lineage>
</organism>
<gene>
    <name evidence="2" type="ORF">DCHRY22_LOCUS715</name>
</gene>
<protein>
    <submittedName>
        <fullName evidence="2">(African queen) hypothetical protein</fullName>
    </submittedName>
</protein>
<comment type="caution">
    <text evidence="2">The sequence shown here is derived from an EMBL/GenBank/DDBJ whole genome shotgun (WGS) entry which is preliminary data.</text>
</comment>
<feature type="region of interest" description="Disordered" evidence="1">
    <location>
        <begin position="121"/>
        <end position="143"/>
    </location>
</feature>
<reference evidence="2" key="1">
    <citation type="submission" date="2021-09" db="EMBL/GenBank/DDBJ databases">
        <authorList>
            <person name="Martin H S."/>
        </authorList>
    </citation>
    <scope>NUCLEOTIDE SEQUENCE</scope>
</reference>
<keyword evidence="3" id="KW-1185">Reference proteome</keyword>
<dbReference type="AlphaFoldDB" id="A0A8J2Q1D1"/>
<evidence type="ECO:0000313" key="3">
    <source>
        <dbReference type="Proteomes" id="UP000789524"/>
    </source>
</evidence>
<dbReference type="EMBL" id="CAKASE010000043">
    <property type="protein sequence ID" value="CAG9558676.1"/>
    <property type="molecule type" value="Genomic_DNA"/>
</dbReference>
<dbReference type="OrthoDB" id="427960at2759"/>
<proteinExistence type="predicted"/>
<evidence type="ECO:0000313" key="2">
    <source>
        <dbReference type="EMBL" id="CAG9558676.1"/>
    </source>
</evidence>
<name>A0A8J2Q1D1_9NEOP</name>
<accession>A0A8J2Q1D1</accession>